<sequence>METIDLEMTRGDDEGWAFEVTHEDESAVDFSGYRFDLHIKPTKKSEPIIKLSTKTGDITVENNLIKVSISHDKTENATWESAKWDLQSIDGNQLVRTLAGGDFALLADVTREVG</sequence>
<reference evidence="1 2" key="1">
    <citation type="submission" date="2019-01" db="EMBL/GenBank/DDBJ databases">
        <title>Comparative genomic analysis identifies haemin-independent Haemophilus haemolyticus: a formal re-classification of Haemophilus intermedius.</title>
        <authorList>
            <person name="Harris T.M."/>
            <person name="Price E.P."/>
            <person name="Sarovich D.S."/>
            <person name="Norskov-Lauritsen N."/>
            <person name="Beissbarth J."/>
            <person name="Chang A.B."/>
            <person name="Smith-Vaughan H.C."/>
        </authorList>
    </citation>
    <scope>NUCLEOTIDE SEQUENCE [LARGE SCALE GENOMIC DNA]</scope>
    <source>
        <strain evidence="1 2">60982 B Hi-1</strain>
    </source>
</reference>
<dbReference type="RefSeq" id="WP_140527738.1">
    <property type="nucleotide sequence ID" value="NZ_SDPD01000009.1"/>
</dbReference>
<comment type="caution">
    <text evidence="1">The sequence shown here is derived from an EMBL/GenBank/DDBJ whole genome shotgun (WGS) entry which is preliminary data.</text>
</comment>
<name>A0A502L9H2_HAEHA</name>
<dbReference type="EMBL" id="SDPD01000009">
    <property type="protein sequence ID" value="TPH20650.1"/>
    <property type="molecule type" value="Genomic_DNA"/>
</dbReference>
<protein>
    <submittedName>
        <fullName evidence="1">Uncharacterized protein</fullName>
    </submittedName>
</protein>
<accession>A0A502L9H2</accession>
<proteinExistence type="predicted"/>
<dbReference type="AlphaFoldDB" id="A0A502L9H2"/>
<gene>
    <name evidence="1" type="ORF">EUX52_07475</name>
</gene>
<evidence type="ECO:0000313" key="1">
    <source>
        <dbReference type="EMBL" id="TPH20650.1"/>
    </source>
</evidence>
<evidence type="ECO:0000313" key="2">
    <source>
        <dbReference type="Proteomes" id="UP000316282"/>
    </source>
</evidence>
<dbReference type="Proteomes" id="UP000316282">
    <property type="component" value="Unassembled WGS sequence"/>
</dbReference>
<organism evidence="1 2">
    <name type="scientific">Haemophilus haemolyticus</name>
    <dbReference type="NCBI Taxonomy" id="726"/>
    <lineage>
        <taxon>Bacteria</taxon>
        <taxon>Pseudomonadati</taxon>
        <taxon>Pseudomonadota</taxon>
        <taxon>Gammaproteobacteria</taxon>
        <taxon>Pasteurellales</taxon>
        <taxon>Pasteurellaceae</taxon>
        <taxon>Haemophilus</taxon>
    </lineage>
</organism>